<dbReference type="Proteomes" id="UP000192815">
    <property type="component" value="Unassembled WGS sequence"/>
</dbReference>
<dbReference type="OrthoDB" id="7013311at2"/>
<organism evidence="1 2">
    <name type="scientific">Pseudomonas floridensis</name>
    <dbReference type="NCBI Taxonomy" id="1958950"/>
    <lineage>
        <taxon>Bacteria</taxon>
        <taxon>Pseudomonadati</taxon>
        <taxon>Pseudomonadota</taxon>
        <taxon>Gammaproteobacteria</taxon>
        <taxon>Pseudomonadales</taxon>
        <taxon>Pseudomonadaceae</taxon>
        <taxon>Pseudomonas</taxon>
    </lineage>
</organism>
<name>A0A1X0N6X4_9PSED</name>
<protein>
    <submittedName>
        <fullName evidence="1">Type III secretion protein</fullName>
    </submittedName>
</protein>
<reference evidence="2" key="1">
    <citation type="submission" date="2017-02" db="EMBL/GenBank/DDBJ databases">
        <title>Pseudomonas floridae sp. nov., a novel pathogenic bacterial species isolated from tomato.</title>
        <authorList>
            <person name="Timilsina S."/>
            <person name="Vallad G.E."/>
            <person name="Jones J.B."/>
        </authorList>
    </citation>
    <scope>NUCLEOTIDE SEQUENCE [LARGE SCALE GENOMIC DNA]</scope>
    <source>
        <strain evidence="2">GEV388</strain>
    </source>
</reference>
<dbReference type="RefSeq" id="WP_083182979.1">
    <property type="nucleotide sequence ID" value="NZ_CBCRZR010000001.1"/>
</dbReference>
<proteinExistence type="predicted"/>
<accession>A0A1X0N6X4</accession>
<keyword evidence="2" id="KW-1185">Reference proteome</keyword>
<comment type="caution">
    <text evidence="1">The sequence shown here is derived from an EMBL/GenBank/DDBJ whole genome shotgun (WGS) entry which is preliminary data.</text>
</comment>
<dbReference type="EMBL" id="MUIO01000040">
    <property type="protein sequence ID" value="ORC59105.1"/>
    <property type="molecule type" value="Genomic_DNA"/>
</dbReference>
<dbReference type="STRING" id="1958950.BZK31_12145"/>
<evidence type="ECO:0000313" key="2">
    <source>
        <dbReference type="Proteomes" id="UP000192815"/>
    </source>
</evidence>
<dbReference type="AlphaFoldDB" id="A0A1X0N6X4"/>
<gene>
    <name evidence="1" type="ORF">BZK31_12145</name>
</gene>
<sequence>MTGSAIEEVWTRWWCNPWQWAHPAWQLRFAEQHGLAIQACHSIMNSRHNMFVRSLGIQPSQPPEPFEPLASWIALTPSQRDKALVLATLICFSQTETEGPDGQWCRALTKALRPGVWLAPEVVDVRLLLGAWLGREYWSRLRLAWPPGEVDDQPCEAPDNKLQTLWQAILWRVTAT</sequence>
<evidence type="ECO:0000313" key="1">
    <source>
        <dbReference type="EMBL" id="ORC59105.1"/>
    </source>
</evidence>